<proteinExistence type="predicted"/>
<sequence>MDCRPGIFTERAHEQRFALHPETNIIASRMGFSRKGP</sequence>
<dbReference type="EMBL" id="BASG01000008">
    <property type="protein sequence ID" value="GAD13111.1"/>
    <property type="molecule type" value="Genomic_DNA"/>
</dbReference>
<dbReference type="Proteomes" id="UP000016424">
    <property type="component" value="Unassembled WGS sequence"/>
</dbReference>
<evidence type="ECO:0000313" key="2">
    <source>
        <dbReference type="Proteomes" id="UP000016424"/>
    </source>
</evidence>
<evidence type="ECO:0000313" key="1">
    <source>
        <dbReference type="EMBL" id="GAD13111.1"/>
    </source>
</evidence>
<organism evidence="1 2">
    <name type="scientific">Geobacillus kaustophilus GBlys</name>
    <dbReference type="NCBI Taxonomy" id="1337888"/>
    <lineage>
        <taxon>Bacteria</taxon>
        <taxon>Bacillati</taxon>
        <taxon>Bacillota</taxon>
        <taxon>Bacilli</taxon>
        <taxon>Bacillales</taxon>
        <taxon>Anoxybacillaceae</taxon>
        <taxon>Geobacillus</taxon>
        <taxon>Geobacillus thermoleovorans group</taxon>
    </lineage>
</organism>
<comment type="caution">
    <text evidence="1">The sequence shown here is derived from an EMBL/GenBank/DDBJ whole genome shotgun (WGS) entry which is preliminary data.</text>
</comment>
<reference evidence="2" key="1">
    <citation type="journal article" date="2013" name="Genome Announc.">
        <title>Draft Genome Sequence of Geobacillus kaustophilus GBlys, a Lysogenic Strain with Bacteriophage phiOH2.</title>
        <authorList>
            <person name="Doi K."/>
            <person name="Mori K."/>
            <person name="Martono H."/>
            <person name="Nagayoshi Y."/>
            <person name="Fujino Y."/>
            <person name="Tashiro K."/>
            <person name="Kuhara S."/>
            <person name="Ohshima T."/>
        </authorList>
    </citation>
    <scope>NUCLEOTIDE SEQUENCE [LARGE SCALE GENOMIC DNA]</scope>
    <source>
        <strain evidence="2">GBlys</strain>
    </source>
</reference>
<dbReference type="AlphaFoldDB" id="U2WQR2"/>
<gene>
    <name evidence="1" type="ORF">GBL_1328</name>
</gene>
<protein>
    <submittedName>
        <fullName evidence="1">Uncharacterized protein</fullName>
    </submittedName>
</protein>
<name>U2WQR2_GEOKU</name>
<accession>U2WQR2</accession>